<dbReference type="AlphaFoldDB" id="A0A2N3HJM4"/>
<gene>
    <name evidence="2" type="ORF">CSW08_09970</name>
</gene>
<dbReference type="Proteomes" id="UP000233435">
    <property type="component" value="Unassembled WGS sequence"/>
</dbReference>
<keyword evidence="3" id="KW-1185">Reference proteome</keyword>
<keyword evidence="1" id="KW-0812">Transmembrane</keyword>
<feature type="transmembrane region" description="Helical" evidence="1">
    <location>
        <begin position="38"/>
        <end position="61"/>
    </location>
</feature>
<keyword evidence="1" id="KW-1133">Transmembrane helix</keyword>
<comment type="caution">
    <text evidence="2">The sequence shown here is derived from an EMBL/GenBank/DDBJ whole genome shotgun (WGS) entry which is preliminary data.</text>
</comment>
<accession>A0A2N3HJM4</accession>
<sequence>MCVGKNLALLQAEESACGFGLANVPNVRRLLFTMNANLFIYGTFILLASHIGWICGSFMFITSLPSYKKEENSLCNLTVFY</sequence>
<dbReference type="EMBL" id="PJEO01000034">
    <property type="protein sequence ID" value="PKQ45094.1"/>
    <property type="molecule type" value="Genomic_DNA"/>
</dbReference>
<protein>
    <submittedName>
        <fullName evidence="2">Uncharacterized protein</fullName>
    </submittedName>
</protein>
<evidence type="ECO:0000313" key="3">
    <source>
        <dbReference type="Proteomes" id="UP000233435"/>
    </source>
</evidence>
<organism evidence="2 3">
    <name type="scientific">Confluentibacter flavum</name>
    <dbReference type="NCBI Taxonomy" id="1909700"/>
    <lineage>
        <taxon>Bacteria</taxon>
        <taxon>Pseudomonadati</taxon>
        <taxon>Bacteroidota</taxon>
        <taxon>Flavobacteriia</taxon>
        <taxon>Flavobacteriales</taxon>
        <taxon>Flavobacteriaceae</taxon>
        <taxon>Confluentibacter</taxon>
    </lineage>
</organism>
<proteinExistence type="predicted"/>
<keyword evidence="1" id="KW-0472">Membrane</keyword>
<evidence type="ECO:0000256" key="1">
    <source>
        <dbReference type="SAM" id="Phobius"/>
    </source>
</evidence>
<reference evidence="2 3" key="1">
    <citation type="submission" date="2017-12" db="EMBL/GenBank/DDBJ databases">
        <title>Confluentibacter flavum sp. nov., isolated from the saline lake.</title>
        <authorList>
            <person name="Yu L."/>
        </authorList>
    </citation>
    <scope>NUCLEOTIDE SEQUENCE [LARGE SCALE GENOMIC DNA]</scope>
    <source>
        <strain evidence="2 3">3B</strain>
    </source>
</reference>
<name>A0A2N3HJM4_9FLAO</name>
<evidence type="ECO:0000313" key="2">
    <source>
        <dbReference type="EMBL" id="PKQ45094.1"/>
    </source>
</evidence>